<organism evidence="2 3">
    <name type="scientific">Argiope bruennichi</name>
    <name type="common">Wasp spider</name>
    <name type="synonym">Aranea bruennichi</name>
    <dbReference type="NCBI Taxonomy" id="94029"/>
    <lineage>
        <taxon>Eukaryota</taxon>
        <taxon>Metazoa</taxon>
        <taxon>Ecdysozoa</taxon>
        <taxon>Arthropoda</taxon>
        <taxon>Chelicerata</taxon>
        <taxon>Arachnida</taxon>
        <taxon>Araneae</taxon>
        <taxon>Araneomorphae</taxon>
        <taxon>Entelegynae</taxon>
        <taxon>Araneoidea</taxon>
        <taxon>Araneidae</taxon>
        <taxon>Argiope</taxon>
    </lineage>
</organism>
<evidence type="ECO:0000256" key="1">
    <source>
        <dbReference type="SAM" id="MobiDB-lite"/>
    </source>
</evidence>
<comment type="caution">
    <text evidence="2">The sequence shown here is derived from an EMBL/GenBank/DDBJ whole genome shotgun (WGS) entry which is preliminary data.</text>
</comment>
<sequence>MSILLRDDSEIESDDETDTDIFGNVSGRSEDSETEQSDVDSEDDINDNADCFVAKKKVKGKVESSWEWRKVPFTQKRKRGKQNILIHLPGTGGSARNGENIFDFWNCLIDDSMLINIVAYTNEYIATIQDRYSRERDSRLTDVTEIRHSLACYI</sequence>
<dbReference type="EMBL" id="JABXBU010000015">
    <property type="protein sequence ID" value="KAF8787790.1"/>
    <property type="molecule type" value="Genomic_DNA"/>
</dbReference>
<evidence type="ECO:0008006" key="4">
    <source>
        <dbReference type="Google" id="ProtNLM"/>
    </source>
</evidence>
<dbReference type="AlphaFoldDB" id="A0A8T0FET0"/>
<feature type="compositionally biased region" description="Acidic residues" evidence="1">
    <location>
        <begin position="32"/>
        <end position="46"/>
    </location>
</feature>
<evidence type="ECO:0000313" key="2">
    <source>
        <dbReference type="EMBL" id="KAF8787790.1"/>
    </source>
</evidence>
<reference evidence="2" key="2">
    <citation type="submission" date="2020-06" db="EMBL/GenBank/DDBJ databases">
        <authorList>
            <person name="Sheffer M."/>
        </authorList>
    </citation>
    <scope>NUCLEOTIDE SEQUENCE</scope>
</reference>
<dbReference type="Proteomes" id="UP000807504">
    <property type="component" value="Unassembled WGS sequence"/>
</dbReference>
<name>A0A8T0FET0_ARGBR</name>
<feature type="compositionally biased region" description="Acidic residues" evidence="1">
    <location>
        <begin position="9"/>
        <end position="19"/>
    </location>
</feature>
<keyword evidence="3" id="KW-1185">Reference proteome</keyword>
<proteinExistence type="predicted"/>
<gene>
    <name evidence="2" type="ORF">HNY73_009352</name>
</gene>
<evidence type="ECO:0000313" key="3">
    <source>
        <dbReference type="Proteomes" id="UP000807504"/>
    </source>
</evidence>
<accession>A0A8T0FET0</accession>
<protein>
    <recommendedName>
        <fullName evidence="4">PiggyBac transposable element-derived protein domain-containing protein</fullName>
    </recommendedName>
</protein>
<feature type="region of interest" description="Disordered" evidence="1">
    <location>
        <begin position="1"/>
        <end position="46"/>
    </location>
</feature>
<reference evidence="2" key="1">
    <citation type="journal article" date="2020" name="bioRxiv">
        <title>Chromosome-level reference genome of the European wasp spider Argiope bruennichi: a resource for studies on range expansion and evolutionary adaptation.</title>
        <authorList>
            <person name="Sheffer M.M."/>
            <person name="Hoppe A."/>
            <person name="Krehenwinkel H."/>
            <person name="Uhl G."/>
            <person name="Kuss A.W."/>
            <person name="Jensen L."/>
            <person name="Jensen C."/>
            <person name="Gillespie R.G."/>
            <person name="Hoff K.J."/>
            <person name="Prost S."/>
        </authorList>
    </citation>
    <scope>NUCLEOTIDE SEQUENCE</scope>
</reference>